<feature type="transmembrane region" description="Helical" evidence="2">
    <location>
        <begin position="64"/>
        <end position="81"/>
    </location>
</feature>
<protein>
    <submittedName>
        <fullName evidence="3">Uncharacterized protein</fullName>
    </submittedName>
</protein>
<accession>A0A0G2HJH6</accession>
<name>A0A0G2HJH6_9SYNE</name>
<reference evidence="3 4" key="1">
    <citation type="submission" date="2015-01" db="EMBL/GenBank/DDBJ databases">
        <title>Lifestyle Evolution in Cyanobacterial Symbionts of Sponges.</title>
        <authorList>
            <person name="Burgsdorf I."/>
            <person name="Slaby B.M."/>
            <person name="Handley K.M."/>
            <person name="Haber M."/>
            <person name="Blom J."/>
            <person name="Marshall C.W."/>
            <person name="Gilbert J.A."/>
            <person name="Hentschel U."/>
            <person name="Steindler L."/>
        </authorList>
    </citation>
    <scope>NUCLEOTIDE SEQUENCE [LARGE SCALE GENOMIC DNA]</scope>
    <source>
        <strain evidence="3">SP3</strain>
    </source>
</reference>
<evidence type="ECO:0000313" key="4">
    <source>
        <dbReference type="Proteomes" id="UP000035067"/>
    </source>
</evidence>
<dbReference type="PATRIC" id="fig|1604020.3.peg.1880"/>
<evidence type="ECO:0000256" key="2">
    <source>
        <dbReference type="SAM" id="Phobius"/>
    </source>
</evidence>
<gene>
    <name evidence="3" type="ORF">TE42_08975</name>
</gene>
<feature type="compositionally biased region" description="Polar residues" evidence="1">
    <location>
        <begin position="50"/>
        <end position="59"/>
    </location>
</feature>
<keyword evidence="2" id="KW-0812">Transmembrane</keyword>
<feature type="region of interest" description="Disordered" evidence="1">
    <location>
        <begin position="31"/>
        <end position="59"/>
    </location>
</feature>
<feature type="transmembrane region" description="Helical" evidence="2">
    <location>
        <begin position="12"/>
        <end position="30"/>
    </location>
</feature>
<dbReference type="EMBL" id="JXQG01000067">
    <property type="protein sequence ID" value="KKZ10991.1"/>
    <property type="molecule type" value="Genomic_DNA"/>
</dbReference>
<sequence>MTTQPPNRCQQAALLFAGVSCSLLALGSWSPDASAHPHAPGAATVPHTHGVTTLPQSTDRSADPALWLAGLSCAMLAVPASRRWRSQVRSQG</sequence>
<dbReference type="AlphaFoldDB" id="A0A0G2HJH6"/>
<proteinExistence type="predicted"/>
<evidence type="ECO:0000313" key="3">
    <source>
        <dbReference type="EMBL" id="KKZ10991.1"/>
    </source>
</evidence>
<comment type="caution">
    <text evidence="3">The sequence shown here is derived from an EMBL/GenBank/DDBJ whole genome shotgun (WGS) entry which is preliminary data.</text>
</comment>
<keyword evidence="2" id="KW-1133">Transmembrane helix</keyword>
<organism evidence="3 4">
    <name type="scientific">Candidatus Synechococcus spongiarum SP3</name>
    <dbReference type="NCBI Taxonomy" id="1604020"/>
    <lineage>
        <taxon>Bacteria</taxon>
        <taxon>Bacillati</taxon>
        <taxon>Cyanobacteriota</taxon>
        <taxon>Cyanophyceae</taxon>
        <taxon>Synechococcales</taxon>
        <taxon>Synechococcaceae</taxon>
        <taxon>Synechococcus</taxon>
    </lineage>
</organism>
<evidence type="ECO:0000256" key="1">
    <source>
        <dbReference type="SAM" id="MobiDB-lite"/>
    </source>
</evidence>
<keyword evidence="2" id="KW-0472">Membrane</keyword>
<dbReference type="Proteomes" id="UP000035067">
    <property type="component" value="Unassembled WGS sequence"/>
</dbReference>